<evidence type="ECO:0000313" key="13">
    <source>
        <dbReference type="EMBL" id="GIJ58603.1"/>
    </source>
</evidence>
<dbReference type="InterPro" id="IPR003594">
    <property type="entry name" value="HATPase_dom"/>
</dbReference>
<dbReference type="EMBL" id="BOPG01000037">
    <property type="protein sequence ID" value="GIJ58603.1"/>
    <property type="molecule type" value="Genomic_DNA"/>
</dbReference>
<keyword evidence="10" id="KW-0812">Transmembrane</keyword>
<evidence type="ECO:0000256" key="1">
    <source>
        <dbReference type="ARBA" id="ARBA00000085"/>
    </source>
</evidence>
<evidence type="ECO:0000256" key="9">
    <source>
        <dbReference type="SAM" id="MobiDB-lite"/>
    </source>
</evidence>
<evidence type="ECO:0000313" key="14">
    <source>
        <dbReference type="Proteomes" id="UP000612585"/>
    </source>
</evidence>
<dbReference type="CDD" id="cd16917">
    <property type="entry name" value="HATPase_UhpB-NarQ-NarX-like"/>
    <property type="match status" value="1"/>
</dbReference>
<feature type="transmembrane region" description="Helical" evidence="10">
    <location>
        <begin position="71"/>
        <end position="90"/>
    </location>
</feature>
<dbReference type="GO" id="GO:0005524">
    <property type="term" value="F:ATP binding"/>
    <property type="evidence" value="ECO:0007669"/>
    <property type="project" value="UniProtKB-KW"/>
</dbReference>
<keyword evidence="6" id="KW-0418">Kinase</keyword>
<dbReference type="PANTHER" id="PTHR24421">
    <property type="entry name" value="NITRATE/NITRITE SENSOR PROTEIN NARX-RELATED"/>
    <property type="match status" value="1"/>
</dbReference>
<dbReference type="Gene3D" id="1.20.5.1930">
    <property type="match status" value="1"/>
</dbReference>
<dbReference type="PANTHER" id="PTHR24421:SF10">
    <property type="entry name" value="NITRATE_NITRITE SENSOR PROTEIN NARQ"/>
    <property type="match status" value="1"/>
</dbReference>
<dbReference type="GO" id="GO:0016020">
    <property type="term" value="C:membrane"/>
    <property type="evidence" value="ECO:0007669"/>
    <property type="project" value="InterPro"/>
</dbReference>
<dbReference type="Pfam" id="PF02518">
    <property type="entry name" value="HATPase_c"/>
    <property type="match status" value="1"/>
</dbReference>
<evidence type="ECO:0000256" key="5">
    <source>
        <dbReference type="ARBA" id="ARBA00022741"/>
    </source>
</evidence>
<keyword evidence="14" id="KW-1185">Reference proteome</keyword>
<dbReference type="Pfam" id="PF07730">
    <property type="entry name" value="HisKA_3"/>
    <property type="match status" value="1"/>
</dbReference>
<dbReference type="Proteomes" id="UP000612585">
    <property type="component" value="Unassembled WGS sequence"/>
</dbReference>
<dbReference type="Gene3D" id="3.30.565.10">
    <property type="entry name" value="Histidine kinase-like ATPase, C-terminal domain"/>
    <property type="match status" value="1"/>
</dbReference>
<accession>A0A8J4E273</accession>
<keyword evidence="10" id="KW-0472">Membrane</keyword>
<evidence type="ECO:0000256" key="10">
    <source>
        <dbReference type="SAM" id="Phobius"/>
    </source>
</evidence>
<keyword evidence="3" id="KW-0597">Phosphoprotein</keyword>
<dbReference type="GO" id="GO:0046983">
    <property type="term" value="F:protein dimerization activity"/>
    <property type="evidence" value="ECO:0007669"/>
    <property type="project" value="InterPro"/>
</dbReference>
<evidence type="ECO:0000256" key="8">
    <source>
        <dbReference type="ARBA" id="ARBA00023012"/>
    </source>
</evidence>
<feature type="domain" description="Signal transduction histidine kinase subgroup 3 dimerisation and phosphoacceptor" evidence="12">
    <location>
        <begin position="180"/>
        <end position="245"/>
    </location>
</feature>
<feature type="transmembrane region" description="Helical" evidence="10">
    <location>
        <begin position="12"/>
        <end position="33"/>
    </location>
</feature>
<feature type="domain" description="Histidine kinase/HSP90-like ATPase" evidence="11">
    <location>
        <begin position="295"/>
        <end position="415"/>
    </location>
</feature>
<comment type="caution">
    <text evidence="13">The sequence shown here is derived from an EMBL/GenBank/DDBJ whole genome shotgun (WGS) entry which is preliminary data.</text>
</comment>
<feature type="region of interest" description="Disordered" evidence="9">
    <location>
        <begin position="244"/>
        <end position="264"/>
    </location>
</feature>
<name>A0A8J4E273_9ACTN</name>
<evidence type="ECO:0000256" key="2">
    <source>
        <dbReference type="ARBA" id="ARBA00012438"/>
    </source>
</evidence>
<dbReference type="InterPro" id="IPR050482">
    <property type="entry name" value="Sensor_HK_TwoCompSys"/>
</dbReference>
<gene>
    <name evidence="13" type="ORF">Vau01_061190</name>
</gene>
<evidence type="ECO:0000256" key="3">
    <source>
        <dbReference type="ARBA" id="ARBA00022553"/>
    </source>
</evidence>
<feature type="transmembrane region" description="Helical" evidence="10">
    <location>
        <begin position="45"/>
        <end position="64"/>
    </location>
</feature>
<evidence type="ECO:0000256" key="6">
    <source>
        <dbReference type="ARBA" id="ARBA00022777"/>
    </source>
</evidence>
<dbReference type="InterPro" id="IPR011712">
    <property type="entry name" value="Sig_transdc_His_kin_sub3_dim/P"/>
</dbReference>
<reference evidence="13" key="1">
    <citation type="submission" date="2021-01" db="EMBL/GenBank/DDBJ databases">
        <title>Whole genome shotgun sequence of Virgisporangium aurantiacum NBRC 16421.</title>
        <authorList>
            <person name="Komaki H."/>
            <person name="Tamura T."/>
        </authorList>
    </citation>
    <scope>NUCLEOTIDE SEQUENCE</scope>
    <source>
        <strain evidence="13">NBRC 16421</strain>
    </source>
</reference>
<dbReference type="EC" id="2.7.13.3" evidence="2"/>
<organism evidence="13 14">
    <name type="scientific">Virgisporangium aurantiacum</name>
    <dbReference type="NCBI Taxonomy" id="175570"/>
    <lineage>
        <taxon>Bacteria</taxon>
        <taxon>Bacillati</taxon>
        <taxon>Actinomycetota</taxon>
        <taxon>Actinomycetes</taxon>
        <taxon>Micromonosporales</taxon>
        <taxon>Micromonosporaceae</taxon>
        <taxon>Virgisporangium</taxon>
    </lineage>
</organism>
<keyword evidence="7" id="KW-0067">ATP-binding</keyword>
<dbReference type="GO" id="GO:0000155">
    <property type="term" value="F:phosphorelay sensor kinase activity"/>
    <property type="evidence" value="ECO:0007669"/>
    <property type="project" value="InterPro"/>
</dbReference>
<dbReference type="SUPFAM" id="SSF55874">
    <property type="entry name" value="ATPase domain of HSP90 chaperone/DNA topoisomerase II/histidine kinase"/>
    <property type="match status" value="1"/>
</dbReference>
<sequence length="419" mass="44327">MKVVSVRGPFARWPRVSDAVLAAVLFVITVTVAEGPDETLVLRPVSSVPVPVVLVIACATAATYLRRRAPLLMLGVAAVGWAVLVPTGRYDLGFTVLVVLYSAGRYVADVRLGLAGLGVISAALVAEGLVRSTPWGETAFGVGALSLTWYVGRQLRLREERAVQRRRHQVDEARRIVAEERTHIARELHDVVAHQVSMMTVQAGAAQAVADADPEAARRAMAAVEQAGRQALDELRHLLGVLRPESGANGADPGATGPQPGLADLPRLLDQVRAAGLTVDVHDAVRTPLPIRVQLSAYRIIQEALTNVLKHGGPGTRAEVHLTEVDGTITIEILDHATQLPTPRSADQPVARSATVPSVQIADQPAPRGSAARPRRVAGHGIIGMRERAVLLGGSLDTGPHPDGGFRVVARLPVTGDAA</sequence>
<evidence type="ECO:0000256" key="4">
    <source>
        <dbReference type="ARBA" id="ARBA00022679"/>
    </source>
</evidence>
<keyword evidence="8" id="KW-0902">Two-component regulatory system</keyword>
<evidence type="ECO:0000259" key="11">
    <source>
        <dbReference type="Pfam" id="PF02518"/>
    </source>
</evidence>
<protein>
    <recommendedName>
        <fullName evidence="2">histidine kinase</fullName>
        <ecNumber evidence="2">2.7.13.3</ecNumber>
    </recommendedName>
</protein>
<keyword evidence="5" id="KW-0547">Nucleotide-binding</keyword>
<keyword evidence="4" id="KW-0808">Transferase</keyword>
<dbReference type="InterPro" id="IPR036890">
    <property type="entry name" value="HATPase_C_sf"/>
</dbReference>
<dbReference type="AlphaFoldDB" id="A0A8J4E273"/>
<proteinExistence type="predicted"/>
<comment type="catalytic activity">
    <reaction evidence="1">
        <text>ATP + protein L-histidine = ADP + protein N-phospho-L-histidine.</text>
        <dbReference type="EC" id="2.7.13.3"/>
    </reaction>
</comment>
<keyword evidence="10" id="KW-1133">Transmembrane helix</keyword>
<dbReference type="RefSeq" id="WP_203999606.1">
    <property type="nucleotide sequence ID" value="NZ_BOPG01000037.1"/>
</dbReference>
<evidence type="ECO:0000256" key="7">
    <source>
        <dbReference type="ARBA" id="ARBA00022840"/>
    </source>
</evidence>
<evidence type="ECO:0000259" key="12">
    <source>
        <dbReference type="Pfam" id="PF07730"/>
    </source>
</evidence>